<proteinExistence type="predicted"/>
<evidence type="ECO:0000259" key="1">
    <source>
        <dbReference type="PROSITE" id="PS50995"/>
    </source>
</evidence>
<dbReference type="Pfam" id="PF01047">
    <property type="entry name" value="MarR"/>
    <property type="match status" value="1"/>
</dbReference>
<dbReference type="InterPro" id="IPR036390">
    <property type="entry name" value="WH_DNA-bd_sf"/>
</dbReference>
<evidence type="ECO:0000313" key="3">
    <source>
        <dbReference type="Proteomes" id="UP000824160"/>
    </source>
</evidence>
<dbReference type="Proteomes" id="UP000824160">
    <property type="component" value="Unassembled WGS sequence"/>
</dbReference>
<dbReference type="AlphaFoldDB" id="A0A9D1H819"/>
<dbReference type="GO" id="GO:0006950">
    <property type="term" value="P:response to stress"/>
    <property type="evidence" value="ECO:0007669"/>
    <property type="project" value="TreeGrafter"/>
</dbReference>
<dbReference type="InterPro" id="IPR036388">
    <property type="entry name" value="WH-like_DNA-bd_sf"/>
</dbReference>
<comment type="caution">
    <text evidence="2">The sequence shown here is derived from an EMBL/GenBank/DDBJ whole genome shotgun (WGS) entry which is preliminary data.</text>
</comment>
<sequence length="141" mass="16442">MEYEKLAEEMFQLVSKLRFKQQTRPLSNATHGEHFVLVYVYQKKCVLPGDLAQVMNASTAYVAKMLRGLEERGLIRRRPDDQDRRRTLITLTELGEQAAQKDMDSARDHIIQILEILGEEDAQHFLRILKKLISAKEQMEK</sequence>
<dbReference type="SMART" id="SM00347">
    <property type="entry name" value="HTH_MARR"/>
    <property type="match status" value="1"/>
</dbReference>
<dbReference type="InterPro" id="IPR039422">
    <property type="entry name" value="MarR/SlyA-like"/>
</dbReference>
<dbReference type="PANTHER" id="PTHR33164">
    <property type="entry name" value="TRANSCRIPTIONAL REGULATOR, MARR FAMILY"/>
    <property type="match status" value="1"/>
</dbReference>
<name>A0A9D1H819_9FIRM</name>
<dbReference type="InterPro" id="IPR000835">
    <property type="entry name" value="HTH_MarR-typ"/>
</dbReference>
<dbReference type="GO" id="GO:0003700">
    <property type="term" value="F:DNA-binding transcription factor activity"/>
    <property type="evidence" value="ECO:0007669"/>
    <property type="project" value="InterPro"/>
</dbReference>
<organism evidence="2 3">
    <name type="scientific">Candidatus Faecivivens stercoripullorum</name>
    <dbReference type="NCBI Taxonomy" id="2840805"/>
    <lineage>
        <taxon>Bacteria</taxon>
        <taxon>Bacillati</taxon>
        <taxon>Bacillota</taxon>
        <taxon>Clostridia</taxon>
        <taxon>Eubacteriales</taxon>
        <taxon>Oscillospiraceae</taxon>
        <taxon>Oscillospiraceae incertae sedis</taxon>
        <taxon>Candidatus Faecivivens</taxon>
    </lineage>
</organism>
<accession>A0A9D1H819</accession>
<feature type="domain" description="HTH marR-type" evidence="1">
    <location>
        <begin position="3"/>
        <end position="134"/>
    </location>
</feature>
<evidence type="ECO:0000313" key="2">
    <source>
        <dbReference type="EMBL" id="HIT94966.1"/>
    </source>
</evidence>
<reference evidence="2" key="1">
    <citation type="submission" date="2020-10" db="EMBL/GenBank/DDBJ databases">
        <authorList>
            <person name="Gilroy R."/>
        </authorList>
    </citation>
    <scope>NUCLEOTIDE SEQUENCE</scope>
    <source>
        <strain evidence="2">ChiBcec7-5410</strain>
    </source>
</reference>
<gene>
    <name evidence="2" type="ORF">IAC43_07245</name>
</gene>
<dbReference type="PROSITE" id="PS50995">
    <property type="entry name" value="HTH_MARR_2"/>
    <property type="match status" value="1"/>
</dbReference>
<reference evidence="2" key="2">
    <citation type="journal article" date="2021" name="PeerJ">
        <title>Extensive microbial diversity within the chicken gut microbiome revealed by metagenomics and culture.</title>
        <authorList>
            <person name="Gilroy R."/>
            <person name="Ravi A."/>
            <person name="Getino M."/>
            <person name="Pursley I."/>
            <person name="Horton D.L."/>
            <person name="Alikhan N.F."/>
            <person name="Baker D."/>
            <person name="Gharbi K."/>
            <person name="Hall N."/>
            <person name="Watson M."/>
            <person name="Adriaenssens E.M."/>
            <person name="Foster-Nyarko E."/>
            <person name="Jarju S."/>
            <person name="Secka A."/>
            <person name="Antonio M."/>
            <person name="Oren A."/>
            <person name="Chaudhuri R.R."/>
            <person name="La Ragione R."/>
            <person name="Hildebrand F."/>
            <person name="Pallen M.J."/>
        </authorList>
    </citation>
    <scope>NUCLEOTIDE SEQUENCE</scope>
    <source>
        <strain evidence="2">ChiBcec7-5410</strain>
    </source>
</reference>
<protein>
    <submittedName>
        <fullName evidence="2">Winged helix-turn-helix transcriptional regulator</fullName>
    </submittedName>
</protein>
<dbReference type="EMBL" id="DVLW01000198">
    <property type="protein sequence ID" value="HIT94966.1"/>
    <property type="molecule type" value="Genomic_DNA"/>
</dbReference>
<dbReference type="Gene3D" id="1.10.10.10">
    <property type="entry name" value="Winged helix-like DNA-binding domain superfamily/Winged helix DNA-binding domain"/>
    <property type="match status" value="1"/>
</dbReference>
<dbReference type="PRINTS" id="PR00598">
    <property type="entry name" value="HTHMARR"/>
</dbReference>
<dbReference type="PANTHER" id="PTHR33164:SF43">
    <property type="entry name" value="HTH-TYPE TRANSCRIPTIONAL REPRESSOR YETL"/>
    <property type="match status" value="1"/>
</dbReference>
<dbReference type="SUPFAM" id="SSF46785">
    <property type="entry name" value="Winged helix' DNA-binding domain"/>
    <property type="match status" value="1"/>
</dbReference>